<dbReference type="Pfam" id="PF13620">
    <property type="entry name" value="CarboxypepD_reg"/>
    <property type="match status" value="1"/>
</dbReference>
<dbReference type="SUPFAM" id="SSF49464">
    <property type="entry name" value="Carboxypeptidase regulatory domain-like"/>
    <property type="match status" value="2"/>
</dbReference>
<reference evidence="1" key="1">
    <citation type="journal article" date="2021" name="Proc. Natl. Acad. Sci. U.S.A.">
        <title>A Catalog of Tens of Thousands of Viruses from Human Metagenomes Reveals Hidden Associations with Chronic Diseases.</title>
        <authorList>
            <person name="Tisza M.J."/>
            <person name="Buck C.B."/>
        </authorList>
    </citation>
    <scope>NUCLEOTIDE SEQUENCE</scope>
    <source>
        <strain evidence="1">Ctxc31</strain>
    </source>
</reference>
<protein>
    <submittedName>
        <fullName evidence="1">Cell wall surface anchor family domain protein</fullName>
    </submittedName>
</protein>
<proteinExistence type="predicted"/>
<evidence type="ECO:0000313" key="1">
    <source>
        <dbReference type="EMBL" id="DAD83510.1"/>
    </source>
</evidence>
<dbReference type="SUPFAM" id="SSF52047">
    <property type="entry name" value="RNI-like"/>
    <property type="match status" value="1"/>
</dbReference>
<sequence length="1578" mass="174250">MADIIYNRTIFKKFFEKNDIKIQAWAQNVLDKICSPGILPVFFNKQNEDFVSFWGSVTHLFAIVVLYGRQYEEIDVNKILFDIFIKERGLVTDTVDTTEQMQYLFNNYVEEYRKRGRMDIVSKEGTILGELLRLIRYNDLNEFIFALLAPKDSGWTLGHSSPTWNRTDTVENITKAYECSSNIENLDKYPLINPSGVILQADVDNDNEPIQTMTFIGNELVGISSEGDLDKLLVVDEDLAYQVSLRLKTDNIQNMNLTFGVQVYDELKRPVSCIESIGTVQSNSFVKNDASVTLNNADIYYELRATISKKNRSFVDEVALNFPNGRGLRFVEGIKYMSLHLVQDRTKASSNLNIYDIKIKPIYLPFYQGYLGEKNIIASYYRNNSYSSTSTIDQFIETYLVSYKNIFASEEIKALTKTTVRFKVFSERKEYIKGATITIADQELQTDINGEVTLDLYPGDYLYSVEKDLFISIVNNVLYVEEEIEGDEQICYIQMQGELYKRKVTFVVKNEQAKAISGAIVKFNNEVKSTGQDGSTFFMAYPDLYLYTVEKEKYYPIDKSVLVRDDMIENVTMQLIPIFDVTFIVKDSSSNPIQGARINFNNTYIDTNEQGQAVFKDVLVGTFNYRIEKIDWLPVTGSVTVTNAPVTQNITMNPVPTYNVTFTTRGVNYQGVVSLLTGVSVTFAGSTKISDSSGQVSFIVKAGSYSLTATKAGYNDYKNTISVDEDSDIEIRMSQKVYVVTFIVQDDNNKKLSGVSIQVENNPIITTNTQGQATINLPDGSFNYTATLNEYHTITDLFGVNGGPETVNITMSQKMYQVTATVREEGQISVGATVTLGSYSGESDSQGKVSTELPNGSYNWTAKKTIYASQQGQFVVNSAPYVFDINLVRRNGQVTFMVVDDLGKPVEAATVVCNNITRITNSQGKAEYTLPIGSYDYEVSKRPEYTSVPGEVSITDTPQTINVLLTNKTYNINFTVTNTNGNAVPNATIVLDGDTKTTDTSGKVTFPDKRNGLYNWTIQAVGYYDKEGTVQVSNNDANQQVSLTYSLREFTVTTLIDGSNASGVNISYTVYESADSNVVVSSGNGSSDYQGKYVINAPYSAYVLLKVEESGCLPITTRRIAINTTGLVVALYKALILRMSSQRLPSFGSSVDYEWSGNELKIVGGSRTNPSTLNFNCQNNTSVLAVTQWPGYFPISGTSVFNGCTSLSSLASGSPNISGSIESWFRNCTALRSIPSGLLLNVSGSDASNCFRGSGVTSVPLDLFGGNLTLFASVFRDCKSLSSVSGSPFRNGTDFESAFNGCSSLSSVGSSIFPRNAESFYYTFANSGISSIPSGLFDSCVYATTFEGLVSSCTNLRSIPARCFRNCTRATNFNVLAHSCTLLSSIGSDCFPTSASSFSWSFIDCKSLTDISGCKIENGNVTTWARAFEGSGVQRIPPRFFAGQSRLTTVASCFKNCTNLTEWAPDGGVESSWGTFDGCTSLQNISEFLNGCIRVGGTVYNTVETIVITESINLTVTNWNYAFLNCSELKSMPVILKLGSSSVGGYLWNIALSSASHYQTFKGCSKISYSNLIPSGWK</sequence>
<dbReference type="InterPro" id="IPR032675">
    <property type="entry name" value="LRR_dom_sf"/>
</dbReference>
<organism evidence="1">
    <name type="scientific">Siphoviridae sp. ctxc31</name>
    <dbReference type="NCBI Taxonomy" id="2826520"/>
    <lineage>
        <taxon>Viruses</taxon>
        <taxon>Duplodnaviria</taxon>
        <taxon>Heunggongvirae</taxon>
        <taxon>Uroviricota</taxon>
        <taxon>Caudoviricetes</taxon>
    </lineage>
</organism>
<dbReference type="EMBL" id="BK014938">
    <property type="protein sequence ID" value="DAD83510.1"/>
    <property type="molecule type" value="Genomic_DNA"/>
</dbReference>
<name>A0A8S5MML4_9CAUD</name>
<dbReference type="Gene3D" id="2.60.40.1120">
    <property type="entry name" value="Carboxypeptidase-like, regulatory domain"/>
    <property type="match status" value="4"/>
</dbReference>
<accession>A0A8S5MML4</accession>
<dbReference type="Gene3D" id="3.80.10.10">
    <property type="entry name" value="Ribonuclease Inhibitor"/>
    <property type="match status" value="1"/>
</dbReference>
<dbReference type="InterPro" id="IPR026906">
    <property type="entry name" value="LRR_5"/>
</dbReference>
<dbReference type="InterPro" id="IPR008969">
    <property type="entry name" value="CarboxyPept-like_regulatory"/>
</dbReference>
<dbReference type="Pfam" id="PF13306">
    <property type="entry name" value="LRR_5"/>
    <property type="match status" value="2"/>
</dbReference>